<feature type="domain" description="4'-phosphopantetheinyl transferase" evidence="4">
    <location>
        <begin position="137"/>
        <end position="243"/>
    </location>
</feature>
<proteinExistence type="inferred from homology"/>
<evidence type="ECO:0000256" key="1">
    <source>
        <dbReference type="ARBA" id="ARBA00010990"/>
    </source>
</evidence>
<keyword evidence="6" id="KW-1185">Reference proteome</keyword>
<dbReference type="RefSeq" id="WP_342751382.1">
    <property type="nucleotide sequence ID" value="NZ_PYGA01000006.1"/>
</dbReference>
<dbReference type="Gene3D" id="3.90.470.20">
    <property type="entry name" value="4'-phosphopantetheinyl transferase domain"/>
    <property type="match status" value="2"/>
</dbReference>
<protein>
    <submittedName>
        <fullName evidence="5">4'-phosphopantetheinyl transferase</fullName>
    </submittedName>
</protein>
<dbReference type="GO" id="GO:0005829">
    <property type="term" value="C:cytosol"/>
    <property type="evidence" value="ECO:0007669"/>
    <property type="project" value="TreeGrafter"/>
</dbReference>
<comment type="caution">
    <text evidence="5">The sequence shown here is derived from an EMBL/GenBank/DDBJ whole genome shotgun (WGS) entry which is preliminary data.</text>
</comment>
<accession>A0A2P8DLM0</accession>
<feature type="compositionally biased region" description="Basic and acidic residues" evidence="3">
    <location>
        <begin position="97"/>
        <end position="106"/>
    </location>
</feature>
<dbReference type="GO" id="GO:0008897">
    <property type="term" value="F:holo-[acyl-carrier-protein] synthase activity"/>
    <property type="evidence" value="ECO:0007669"/>
    <property type="project" value="InterPro"/>
</dbReference>
<feature type="region of interest" description="Disordered" evidence="3">
    <location>
        <begin position="97"/>
        <end position="118"/>
    </location>
</feature>
<name>A0A2P8DLM0_9ACTN</name>
<dbReference type="Proteomes" id="UP000240542">
    <property type="component" value="Unassembled WGS sequence"/>
</dbReference>
<dbReference type="PANTHER" id="PTHR12215:SF10">
    <property type="entry name" value="L-AMINOADIPATE-SEMIALDEHYDE DEHYDROGENASE-PHOSPHOPANTETHEINYL TRANSFERASE"/>
    <property type="match status" value="1"/>
</dbReference>
<evidence type="ECO:0000256" key="2">
    <source>
        <dbReference type="ARBA" id="ARBA00022679"/>
    </source>
</evidence>
<reference evidence="5 6" key="1">
    <citation type="submission" date="2018-03" db="EMBL/GenBank/DDBJ databases">
        <title>Genomic Encyclopedia of Archaeal and Bacterial Type Strains, Phase II (KMG-II): from individual species to whole genera.</title>
        <authorList>
            <person name="Goeker M."/>
        </authorList>
    </citation>
    <scope>NUCLEOTIDE SEQUENCE [LARGE SCALE GENOMIC DNA]</scope>
    <source>
        <strain evidence="5 6">DSM 45312</strain>
    </source>
</reference>
<dbReference type="AlphaFoldDB" id="A0A2P8DLM0"/>
<dbReference type="GO" id="GO:0019878">
    <property type="term" value="P:lysine biosynthetic process via aminoadipic acid"/>
    <property type="evidence" value="ECO:0007669"/>
    <property type="project" value="TreeGrafter"/>
</dbReference>
<comment type="similarity">
    <text evidence="1">Belongs to the P-Pant transferase superfamily. Gsp/Sfp/HetI/AcpT family.</text>
</comment>
<organism evidence="5 6">
    <name type="scientific">Murinocardiopsis flavida</name>
    <dbReference type="NCBI Taxonomy" id="645275"/>
    <lineage>
        <taxon>Bacteria</taxon>
        <taxon>Bacillati</taxon>
        <taxon>Actinomycetota</taxon>
        <taxon>Actinomycetes</taxon>
        <taxon>Streptosporangiales</taxon>
        <taxon>Nocardiopsidaceae</taxon>
        <taxon>Murinocardiopsis</taxon>
    </lineage>
</organism>
<evidence type="ECO:0000259" key="4">
    <source>
        <dbReference type="Pfam" id="PF01648"/>
    </source>
</evidence>
<dbReference type="InterPro" id="IPR008278">
    <property type="entry name" value="4-PPantetheinyl_Trfase_dom"/>
</dbReference>
<keyword evidence="2 5" id="KW-0808">Transferase</keyword>
<evidence type="ECO:0000313" key="5">
    <source>
        <dbReference type="EMBL" id="PSK98126.1"/>
    </source>
</evidence>
<dbReference type="SUPFAM" id="SSF56214">
    <property type="entry name" value="4'-phosphopantetheinyl transferase"/>
    <property type="match status" value="2"/>
</dbReference>
<evidence type="ECO:0000256" key="3">
    <source>
        <dbReference type="SAM" id="MobiDB-lite"/>
    </source>
</evidence>
<dbReference type="EMBL" id="PYGA01000006">
    <property type="protein sequence ID" value="PSK98126.1"/>
    <property type="molecule type" value="Genomic_DNA"/>
</dbReference>
<dbReference type="PANTHER" id="PTHR12215">
    <property type="entry name" value="PHOSPHOPANTETHEINE TRANSFERASE"/>
    <property type="match status" value="1"/>
</dbReference>
<evidence type="ECO:0000313" key="6">
    <source>
        <dbReference type="Proteomes" id="UP000240542"/>
    </source>
</evidence>
<dbReference type="GO" id="GO:0000287">
    <property type="term" value="F:magnesium ion binding"/>
    <property type="evidence" value="ECO:0007669"/>
    <property type="project" value="InterPro"/>
</dbReference>
<dbReference type="Pfam" id="PF01648">
    <property type="entry name" value="ACPS"/>
    <property type="match status" value="1"/>
</dbReference>
<dbReference type="InterPro" id="IPR037143">
    <property type="entry name" value="4-PPantetheinyl_Trfase_dom_sf"/>
</dbReference>
<dbReference type="InterPro" id="IPR050559">
    <property type="entry name" value="P-Pant_transferase_sf"/>
</dbReference>
<sequence length="266" mass="28213">MVHPDPSSRPVDPAAHSPASTAVACSLWWADPSWAGPRLLALLDDSERARRARFQRAADRDRYTVAHALARVACAHAAGCAPEEVGFAHRCRSCERRGERDREPHGKPHPAGPAAGLEMSLSHSGDRVVLALTRGAAVGVDVEQVTGARDVDGLAKYALAGGEHADWRALPAPVRTAGFFTYWARKEALLKATGDGLSEGLTVVQVGPPHEPAVVRSWRTPEAPGAVYLTDLDAGADYRAALAVLAPGEVRVAHQDAAPLLGVHPR</sequence>
<gene>
    <name evidence="5" type="ORF">CLV63_106174</name>
</gene>